<evidence type="ECO:0000313" key="2">
    <source>
        <dbReference type="Proteomes" id="UP001523230"/>
    </source>
</evidence>
<comment type="caution">
    <text evidence="1">The sequence shown here is derived from an EMBL/GenBank/DDBJ whole genome shotgun (WGS) entry which is preliminary data.</text>
</comment>
<evidence type="ECO:0008006" key="3">
    <source>
        <dbReference type="Google" id="ProtNLM"/>
    </source>
</evidence>
<protein>
    <recommendedName>
        <fullName evidence="3">Nucleic acid binding, OB-fold, tRNA/helicase-type</fullName>
    </recommendedName>
</protein>
<accession>A0ABD4T9V7</accession>
<dbReference type="RefSeq" id="WP_250986300.1">
    <property type="nucleotide sequence ID" value="NZ_QFDM01000001.1"/>
</dbReference>
<dbReference type="Proteomes" id="UP001523230">
    <property type="component" value="Unassembled WGS sequence"/>
</dbReference>
<proteinExistence type="predicted"/>
<evidence type="ECO:0000313" key="1">
    <source>
        <dbReference type="EMBL" id="MCM2465048.1"/>
    </source>
</evidence>
<sequence length="121" mass="13082">MLERQEKAAVIVLLCVVGIVLSVHLLFAAFARPLVADTYSEEVPDGALVLLEGNIEEIAETSTGAHLILTVNGTRVFLPENVAATLQLHENENVTLYGVVQTYRGKREVVVASAGDIRVLE</sequence>
<organism evidence="1 2">
    <name type="scientific">Methanoculleus oceani</name>
    <dbReference type="NCBI Taxonomy" id="2184756"/>
    <lineage>
        <taxon>Archaea</taxon>
        <taxon>Methanobacteriati</taxon>
        <taxon>Methanobacteriota</taxon>
        <taxon>Stenosarchaea group</taxon>
        <taxon>Methanomicrobia</taxon>
        <taxon>Methanomicrobiales</taxon>
        <taxon>Methanomicrobiaceae</taxon>
        <taxon>Methanoculleus</taxon>
    </lineage>
</organism>
<name>A0ABD4T9V7_9EURY</name>
<gene>
    <name evidence="1" type="ORF">DIC75_01740</name>
</gene>
<dbReference type="EMBL" id="QFDM01000001">
    <property type="protein sequence ID" value="MCM2465048.1"/>
    <property type="molecule type" value="Genomic_DNA"/>
</dbReference>
<reference evidence="1 2" key="1">
    <citation type="submission" date="2018-05" db="EMBL/GenBank/DDBJ databases">
        <title>Isolation and characterization of genus Methanoculleus species and their viruses from deep sea marine sediment offshore southwestern Taiwan.</title>
        <authorList>
            <person name="Wei W.-H."/>
            <person name="Chen W.-C."/>
            <person name="Lai M.-C."/>
            <person name="Chen S.-C."/>
        </authorList>
    </citation>
    <scope>NUCLEOTIDE SEQUENCE [LARGE SCALE GENOMIC DNA]</scope>
    <source>
        <strain evidence="1 2">CWC-02</strain>
    </source>
</reference>
<dbReference type="AlphaFoldDB" id="A0ABD4T9V7"/>
<keyword evidence="2" id="KW-1185">Reference proteome</keyword>